<feature type="region of interest" description="Disordered" evidence="1">
    <location>
        <begin position="1"/>
        <end position="23"/>
    </location>
</feature>
<sequence length="68" mass="6865">STPQSTSTPAKTTATSPNCSKTVKSSGTYFPLSAVSGFKLDSLSASSKISPQIFTSSSSGQILSSTSL</sequence>
<organism evidence="2">
    <name type="scientific">Arion vulgaris</name>
    <dbReference type="NCBI Taxonomy" id="1028688"/>
    <lineage>
        <taxon>Eukaryota</taxon>
        <taxon>Metazoa</taxon>
        <taxon>Spiralia</taxon>
        <taxon>Lophotrochozoa</taxon>
        <taxon>Mollusca</taxon>
        <taxon>Gastropoda</taxon>
        <taxon>Heterobranchia</taxon>
        <taxon>Euthyneura</taxon>
        <taxon>Panpulmonata</taxon>
        <taxon>Eupulmonata</taxon>
        <taxon>Stylommatophora</taxon>
        <taxon>Helicina</taxon>
        <taxon>Arionoidea</taxon>
        <taxon>Arionidae</taxon>
        <taxon>Arion</taxon>
    </lineage>
</organism>
<feature type="non-terminal residue" evidence="2">
    <location>
        <position position="68"/>
    </location>
</feature>
<proteinExistence type="predicted"/>
<gene>
    <name evidence="2" type="primary">ORF23939</name>
</gene>
<accession>A0A0B6YFC6</accession>
<feature type="non-terminal residue" evidence="2">
    <location>
        <position position="1"/>
    </location>
</feature>
<dbReference type="AlphaFoldDB" id="A0A0B6YFC6"/>
<protein>
    <submittedName>
        <fullName evidence="2">Uncharacterized protein</fullName>
    </submittedName>
</protein>
<evidence type="ECO:0000313" key="2">
    <source>
        <dbReference type="EMBL" id="CEK54923.1"/>
    </source>
</evidence>
<dbReference type="EMBL" id="HACG01008058">
    <property type="protein sequence ID" value="CEK54923.1"/>
    <property type="molecule type" value="Transcribed_RNA"/>
</dbReference>
<feature type="region of interest" description="Disordered" evidence="1">
    <location>
        <begin position="49"/>
        <end position="68"/>
    </location>
</feature>
<reference evidence="2" key="1">
    <citation type="submission" date="2014-12" db="EMBL/GenBank/DDBJ databases">
        <title>Insight into the proteome of Arion vulgaris.</title>
        <authorList>
            <person name="Aradska J."/>
            <person name="Bulat T."/>
            <person name="Smidak R."/>
            <person name="Sarate P."/>
            <person name="Gangsoo J."/>
            <person name="Sialana F."/>
            <person name="Bilban M."/>
            <person name="Lubec G."/>
        </authorList>
    </citation>
    <scope>NUCLEOTIDE SEQUENCE</scope>
    <source>
        <tissue evidence="2">Skin</tissue>
    </source>
</reference>
<name>A0A0B6YFC6_9EUPU</name>
<feature type="compositionally biased region" description="Low complexity" evidence="1">
    <location>
        <begin position="1"/>
        <end position="17"/>
    </location>
</feature>
<evidence type="ECO:0000256" key="1">
    <source>
        <dbReference type="SAM" id="MobiDB-lite"/>
    </source>
</evidence>
<feature type="compositionally biased region" description="Low complexity" evidence="1">
    <location>
        <begin position="56"/>
        <end position="68"/>
    </location>
</feature>